<dbReference type="InterPro" id="IPR013087">
    <property type="entry name" value="Znf_C2H2_type"/>
</dbReference>
<feature type="compositionally biased region" description="Basic and acidic residues" evidence="6">
    <location>
        <begin position="62"/>
        <end position="71"/>
    </location>
</feature>
<evidence type="ECO:0000256" key="3">
    <source>
        <dbReference type="ARBA" id="ARBA00022771"/>
    </source>
</evidence>
<evidence type="ECO:0000313" key="8">
    <source>
        <dbReference type="EMBL" id="PIK55643.1"/>
    </source>
</evidence>
<dbReference type="Gene3D" id="3.30.160.60">
    <property type="entry name" value="Classic Zinc Finger"/>
    <property type="match status" value="1"/>
</dbReference>
<dbReference type="Proteomes" id="UP000230750">
    <property type="component" value="Unassembled WGS sequence"/>
</dbReference>
<evidence type="ECO:0000256" key="1">
    <source>
        <dbReference type="ARBA" id="ARBA00022443"/>
    </source>
</evidence>
<evidence type="ECO:0000256" key="5">
    <source>
        <dbReference type="PROSITE-ProRule" id="PRU00192"/>
    </source>
</evidence>
<dbReference type="GO" id="GO:0008270">
    <property type="term" value="F:zinc ion binding"/>
    <property type="evidence" value="ECO:0007669"/>
    <property type="project" value="UniProtKB-KW"/>
</dbReference>
<dbReference type="Gene3D" id="2.30.30.40">
    <property type="entry name" value="SH3 Domains"/>
    <property type="match status" value="1"/>
</dbReference>
<dbReference type="Pfam" id="PF14604">
    <property type="entry name" value="SH3_9"/>
    <property type="match status" value="1"/>
</dbReference>
<feature type="region of interest" description="Disordered" evidence="6">
    <location>
        <begin position="1"/>
        <end position="71"/>
    </location>
</feature>
<dbReference type="InterPro" id="IPR036236">
    <property type="entry name" value="Znf_C2H2_sf"/>
</dbReference>
<organism evidence="8 9">
    <name type="scientific">Stichopus japonicus</name>
    <name type="common">Sea cucumber</name>
    <dbReference type="NCBI Taxonomy" id="307972"/>
    <lineage>
        <taxon>Eukaryota</taxon>
        <taxon>Metazoa</taxon>
        <taxon>Echinodermata</taxon>
        <taxon>Eleutherozoa</taxon>
        <taxon>Echinozoa</taxon>
        <taxon>Holothuroidea</taxon>
        <taxon>Aspidochirotacea</taxon>
        <taxon>Aspidochirotida</taxon>
        <taxon>Stichopodidae</taxon>
        <taxon>Apostichopus</taxon>
    </lineage>
</organism>
<gene>
    <name evidence="8" type="ORF">BSL78_07452</name>
</gene>
<evidence type="ECO:0000256" key="2">
    <source>
        <dbReference type="ARBA" id="ARBA00022723"/>
    </source>
</evidence>
<dbReference type="PRINTS" id="PR00452">
    <property type="entry name" value="SH3DOMAIN"/>
</dbReference>
<dbReference type="PROSITE" id="PS50002">
    <property type="entry name" value="SH3"/>
    <property type="match status" value="1"/>
</dbReference>
<evidence type="ECO:0000256" key="6">
    <source>
        <dbReference type="SAM" id="MobiDB-lite"/>
    </source>
</evidence>
<dbReference type="InterPro" id="IPR001452">
    <property type="entry name" value="SH3_domain"/>
</dbReference>
<dbReference type="SUPFAM" id="SSF57667">
    <property type="entry name" value="beta-beta-alpha zinc fingers"/>
    <property type="match status" value="1"/>
</dbReference>
<keyword evidence="4" id="KW-0862">Zinc</keyword>
<dbReference type="InterPro" id="IPR022755">
    <property type="entry name" value="Znf_C2H2_jaz"/>
</dbReference>
<dbReference type="SMART" id="SM00326">
    <property type="entry name" value="SH3"/>
    <property type="match status" value="1"/>
</dbReference>
<keyword evidence="3" id="KW-0863">Zinc-finger</keyword>
<reference evidence="8 9" key="1">
    <citation type="journal article" date="2017" name="PLoS Biol.">
        <title>The sea cucumber genome provides insights into morphological evolution and visceral regeneration.</title>
        <authorList>
            <person name="Zhang X."/>
            <person name="Sun L."/>
            <person name="Yuan J."/>
            <person name="Sun Y."/>
            <person name="Gao Y."/>
            <person name="Zhang L."/>
            <person name="Li S."/>
            <person name="Dai H."/>
            <person name="Hamel J.F."/>
            <person name="Liu C."/>
            <person name="Yu Y."/>
            <person name="Liu S."/>
            <person name="Lin W."/>
            <person name="Guo K."/>
            <person name="Jin S."/>
            <person name="Xu P."/>
            <person name="Storey K.B."/>
            <person name="Huan P."/>
            <person name="Zhang T."/>
            <person name="Zhou Y."/>
            <person name="Zhang J."/>
            <person name="Lin C."/>
            <person name="Li X."/>
            <person name="Xing L."/>
            <person name="Huo D."/>
            <person name="Sun M."/>
            <person name="Wang L."/>
            <person name="Mercier A."/>
            <person name="Li F."/>
            <person name="Yang H."/>
            <person name="Xiang J."/>
        </authorList>
    </citation>
    <scope>NUCLEOTIDE SEQUENCE [LARGE SCALE GENOMIC DNA]</scope>
    <source>
        <strain evidence="8">Shaxun</strain>
        <tissue evidence="8">Muscle</tissue>
    </source>
</reference>
<dbReference type="Pfam" id="PF12171">
    <property type="entry name" value="zf-C2H2_jaz"/>
    <property type="match status" value="1"/>
</dbReference>
<feature type="compositionally biased region" description="Basic and acidic residues" evidence="6">
    <location>
        <begin position="205"/>
        <end position="225"/>
    </location>
</feature>
<keyword evidence="1 5" id="KW-0728">SH3 domain</keyword>
<dbReference type="InterPro" id="IPR036028">
    <property type="entry name" value="SH3-like_dom_sf"/>
</dbReference>
<sequence>MTSAESNLVWAKGRGRGFRPTGPFSPSRRPGEKKDPAEINQAVHGDVGGDKNDCTTQAQDRSSGDQAKHLPEISKDHKYIAKFNYKANPNSPLGEAEVDLKQGEFLTVMEKHKVNPIWWKVKLENGKQGFVPAKYVQKVEEKITTLPWLANKEIDTKDEQPPTSVKAPPKPYVSAYSKEEKLKQYYCGICEKQLNGPQPYSAHMASKDHKLEVEVAEERERNDAR</sequence>
<feature type="domain" description="SH3" evidence="7">
    <location>
        <begin position="74"/>
        <end position="141"/>
    </location>
</feature>
<evidence type="ECO:0000313" key="9">
    <source>
        <dbReference type="Proteomes" id="UP000230750"/>
    </source>
</evidence>
<proteinExistence type="predicted"/>
<feature type="region of interest" description="Disordered" evidence="6">
    <location>
        <begin position="198"/>
        <end position="225"/>
    </location>
</feature>
<name>A0A2G8L5V2_STIJA</name>
<dbReference type="PROSITE" id="PS00028">
    <property type="entry name" value="ZINC_FINGER_C2H2_1"/>
    <property type="match status" value="1"/>
</dbReference>
<dbReference type="OrthoDB" id="5971719at2759"/>
<dbReference type="EMBL" id="MRZV01000207">
    <property type="protein sequence ID" value="PIK55643.1"/>
    <property type="molecule type" value="Genomic_DNA"/>
</dbReference>
<dbReference type="SUPFAM" id="SSF50044">
    <property type="entry name" value="SH3-domain"/>
    <property type="match status" value="1"/>
</dbReference>
<keyword evidence="9" id="KW-1185">Reference proteome</keyword>
<accession>A0A2G8L5V2</accession>
<evidence type="ECO:0000256" key="4">
    <source>
        <dbReference type="ARBA" id="ARBA00022833"/>
    </source>
</evidence>
<dbReference type="AlphaFoldDB" id="A0A2G8L5V2"/>
<keyword evidence="2" id="KW-0479">Metal-binding</keyword>
<protein>
    <submittedName>
        <fullName evidence="8">Putative myosin-1</fullName>
    </submittedName>
</protein>
<evidence type="ECO:0000259" key="7">
    <source>
        <dbReference type="PROSITE" id="PS50002"/>
    </source>
</evidence>
<comment type="caution">
    <text evidence="8">The sequence shown here is derived from an EMBL/GenBank/DDBJ whole genome shotgun (WGS) entry which is preliminary data.</text>
</comment>